<reference evidence="2" key="2">
    <citation type="journal article" date="2015" name="Fish Shellfish Immunol.">
        <title>Early steps in the European eel (Anguilla anguilla)-Vibrio vulnificus interaction in the gills: Role of the RtxA13 toxin.</title>
        <authorList>
            <person name="Callol A."/>
            <person name="Pajuelo D."/>
            <person name="Ebbesson L."/>
            <person name="Teles M."/>
            <person name="MacKenzie S."/>
            <person name="Amaro C."/>
        </authorList>
    </citation>
    <scope>NUCLEOTIDE SEQUENCE</scope>
</reference>
<proteinExistence type="predicted"/>
<evidence type="ECO:0000313" key="2">
    <source>
        <dbReference type="EMBL" id="JAH78101.1"/>
    </source>
</evidence>
<dbReference type="EMBL" id="GBXM01030476">
    <property type="protein sequence ID" value="JAH78101.1"/>
    <property type="molecule type" value="Transcribed_RNA"/>
</dbReference>
<name>A0A0E9VJB6_ANGAN</name>
<accession>A0A0E9VJB6</accession>
<sequence>MFVPVLQVFSPGTAVQLWPAGHAKAEETHVQRTVSLQALCVRPGQPSKGAQGETHPTTFTSHPFFFL</sequence>
<organism evidence="2">
    <name type="scientific">Anguilla anguilla</name>
    <name type="common">European freshwater eel</name>
    <name type="synonym">Muraena anguilla</name>
    <dbReference type="NCBI Taxonomy" id="7936"/>
    <lineage>
        <taxon>Eukaryota</taxon>
        <taxon>Metazoa</taxon>
        <taxon>Chordata</taxon>
        <taxon>Craniata</taxon>
        <taxon>Vertebrata</taxon>
        <taxon>Euteleostomi</taxon>
        <taxon>Actinopterygii</taxon>
        <taxon>Neopterygii</taxon>
        <taxon>Teleostei</taxon>
        <taxon>Anguilliformes</taxon>
        <taxon>Anguillidae</taxon>
        <taxon>Anguilla</taxon>
    </lineage>
</organism>
<dbReference type="AlphaFoldDB" id="A0A0E9VJB6"/>
<feature type="region of interest" description="Disordered" evidence="1">
    <location>
        <begin position="44"/>
        <end position="67"/>
    </location>
</feature>
<feature type="compositionally biased region" description="Low complexity" evidence="1">
    <location>
        <begin position="54"/>
        <end position="67"/>
    </location>
</feature>
<reference evidence="2" key="1">
    <citation type="submission" date="2014-11" db="EMBL/GenBank/DDBJ databases">
        <authorList>
            <person name="Amaro Gonzalez C."/>
        </authorList>
    </citation>
    <scope>NUCLEOTIDE SEQUENCE</scope>
</reference>
<protein>
    <submittedName>
        <fullName evidence="2">Uncharacterized protein</fullName>
    </submittedName>
</protein>
<evidence type="ECO:0000256" key="1">
    <source>
        <dbReference type="SAM" id="MobiDB-lite"/>
    </source>
</evidence>